<keyword evidence="3" id="KW-0326">Glycosidase</keyword>
<keyword evidence="6" id="KW-1185">Reference proteome</keyword>
<dbReference type="InterPro" id="IPR054491">
    <property type="entry name" value="MGH1-like_GH"/>
</dbReference>
<dbReference type="RefSeq" id="WP_146683840.1">
    <property type="nucleotide sequence ID" value="NZ_CP019646.1"/>
</dbReference>
<dbReference type="STRING" id="1851148.SMSP2_02060"/>
<organism evidence="5 6">
    <name type="scientific">Limihaloglobus sulfuriphilus</name>
    <dbReference type="NCBI Taxonomy" id="1851148"/>
    <lineage>
        <taxon>Bacteria</taxon>
        <taxon>Pseudomonadati</taxon>
        <taxon>Planctomycetota</taxon>
        <taxon>Phycisphaerae</taxon>
        <taxon>Sedimentisphaerales</taxon>
        <taxon>Sedimentisphaeraceae</taxon>
        <taxon>Limihaloglobus</taxon>
    </lineage>
</organism>
<sequence>MSYDFKEKTYWNACPVKNYGSILYLLPKQNTGLLKGPFLDEIGLKHFEVDGKVVKTKDDATMYRQFDYSPGRMHTEFKNFICPFISFEEELTAAGGESYRLRYTLRNRAHEDKEVTLAFNFLSDRKLEKVEKDSRSTRLFYDLNKKDVKPGQGISDFSYLFEWYIENKDFQISIEYPQSETSLLSNKQILAEQEVVVSQGSRVLHKAMIKSGQTYVFDVKLNLSASLETYKPGYVGKEWSDFVEKLPVPEFKNEQEKFVYYKSWHVLFSNEVHRRGVDWVIAGLRFPSIWVWDTSPFVADAYMSFDPGLVQGMILDQLKSIKTSGMMPLHAILGYMQPEQQKDDITQIPLVAKAAWDVFKISKDLVFAKKCYESFSFNYQWFESSRKPNDNVPLWGIDDKRAPYFYGPESGMDDCPIYDNGPVYSVGINSAKFSFEGAMAAFASVLGQEDQAKDWQEKQKTTRKFMLENMWHEKDSFCYPLTYELKKVDIKTSDIYPALYVGVLDSDKIKKVARVLESEFLTRCGMTSVSMKEECFNPDVYARGSVWPFMNYMVHKGLTSAGCRELADKVLDAVIKTLVDFPGVFECFNPVEYKLGRVKDGPVCTAHMSFCAAGVICMLLER</sequence>
<feature type="domain" description="Mannosylglycerate hydrolase MGH1-like glycoside hydrolase" evidence="4">
    <location>
        <begin position="287"/>
        <end position="591"/>
    </location>
</feature>
<evidence type="ECO:0000259" key="4">
    <source>
        <dbReference type="Pfam" id="PF22422"/>
    </source>
</evidence>
<keyword evidence="2" id="KW-0378">Hydrolase</keyword>
<dbReference type="SUPFAM" id="SSF48208">
    <property type="entry name" value="Six-hairpin glycosidases"/>
    <property type="match status" value="1"/>
</dbReference>
<evidence type="ECO:0000313" key="6">
    <source>
        <dbReference type="Proteomes" id="UP000188181"/>
    </source>
</evidence>
<dbReference type="InterPro" id="IPR012341">
    <property type="entry name" value="6hp_glycosidase-like_sf"/>
</dbReference>
<evidence type="ECO:0000256" key="1">
    <source>
        <dbReference type="ARBA" id="ARBA00010833"/>
    </source>
</evidence>
<dbReference type="PANTHER" id="PTHR10412:SF11">
    <property type="entry name" value="MANNOSYL-OLIGOSACCHARIDE GLUCOSIDASE"/>
    <property type="match status" value="1"/>
</dbReference>
<dbReference type="EMBL" id="CP019646">
    <property type="protein sequence ID" value="AQQ71683.1"/>
    <property type="molecule type" value="Genomic_DNA"/>
</dbReference>
<proteinExistence type="inferred from homology"/>
<dbReference type="InterPro" id="IPR008928">
    <property type="entry name" value="6-hairpin_glycosidase_sf"/>
</dbReference>
<dbReference type="GO" id="GO:0006487">
    <property type="term" value="P:protein N-linked glycosylation"/>
    <property type="evidence" value="ECO:0007669"/>
    <property type="project" value="TreeGrafter"/>
</dbReference>
<dbReference type="KEGG" id="pbas:SMSP2_02060"/>
<comment type="similarity">
    <text evidence="1">Belongs to the glycosyl hydrolase 63 family.</text>
</comment>
<gene>
    <name evidence="5" type="ORF">SMSP2_02060</name>
</gene>
<evidence type="ECO:0000256" key="2">
    <source>
        <dbReference type="ARBA" id="ARBA00022801"/>
    </source>
</evidence>
<evidence type="ECO:0000313" key="5">
    <source>
        <dbReference type="EMBL" id="AQQ71683.1"/>
    </source>
</evidence>
<dbReference type="OrthoDB" id="9781878at2"/>
<dbReference type="Gene3D" id="1.50.10.10">
    <property type="match status" value="1"/>
</dbReference>
<dbReference type="PANTHER" id="PTHR10412">
    <property type="entry name" value="MANNOSYL-OLIGOSACCHARIDE GLUCOSIDASE"/>
    <property type="match status" value="1"/>
</dbReference>
<name>A0A1R7T5S3_9BACT</name>
<accession>A0A1R7T5S3</accession>
<dbReference type="GO" id="GO:0004573">
    <property type="term" value="F:Glc3Man9GlcNAc2 oligosaccharide glucosidase activity"/>
    <property type="evidence" value="ECO:0007669"/>
    <property type="project" value="InterPro"/>
</dbReference>
<protein>
    <submittedName>
        <fullName evidence="5">Alpha-glucosidase</fullName>
    </submittedName>
</protein>
<dbReference type="InterPro" id="IPR004888">
    <property type="entry name" value="Glycoside_hydrolase_63"/>
</dbReference>
<evidence type="ECO:0000256" key="3">
    <source>
        <dbReference type="ARBA" id="ARBA00023295"/>
    </source>
</evidence>
<dbReference type="Pfam" id="PF22422">
    <property type="entry name" value="MGH1-like_GH"/>
    <property type="match status" value="1"/>
</dbReference>
<dbReference type="Proteomes" id="UP000188181">
    <property type="component" value="Chromosome"/>
</dbReference>
<reference evidence="6" key="1">
    <citation type="submission" date="2017-02" db="EMBL/GenBank/DDBJ databases">
        <title>Comparative genomics and description of representatives of a novel lineage of planctomycetes thriving in anoxic sediments.</title>
        <authorList>
            <person name="Spring S."/>
            <person name="Bunk B."/>
            <person name="Sproer C."/>
        </authorList>
    </citation>
    <scope>NUCLEOTIDE SEQUENCE [LARGE SCALE GENOMIC DNA]</scope>
    <source>
        <strain evidence="6">SM-Chi-D1</strain>
    </source>
</reference>
<dbReference type="AlphaFoldDB" id="A0A1R7T5S3"/>
<dbReference type="GO" id="GO:0009311">
    <property type="term" value="P:oligosaccharide metabolic process"/>
    <property type="evidence" value="ECO:0007669"/>
    <property type="project" value="InterPro"/>
</dbReference>